<evidence type="ECO:0000313" key="2">
    <source>
        <dbReference type="Proteomes" id="UP000229056"/>
    </source>
</evidence>
<reference evidence="2" key="1">
    <citation type="submission" date="2017-09" db="EMBL/GenBank/DDBJ databases">
        <title>Depth-based differentiation of microbial function through sediment-hosted aquifers and enrichment of novel symbionts in the deep terrestrial subsurface.</title>
        <authorList>
            <person name="Probst A.J."/>
            <person name="Ladd B."/>
            <person name="Jarett J.K."/>
            <person name="Geller-Mcgrath D.E."/>
            <person name="Sieber C.M.K."/>
            <person name="Emerson J.B."/>
            <person name="Anantharaman K."/>
            <person name="Thomas B.C."/>
            <person name="Malmstrom R."/>
            <person name="Stieglmeier M."/>
            <person name="Klingl A."/>
            <person name="Woyke T."/>
            <person name="Ryan C.M."/>
            <person name="Banfield J.F."/>
        </authorList>
    </citation>
    <scope>NUCLEOTIDE SEQUENCE [LARGE SCALE GENOMIC DNA]</scope>
</reference>
<proteinExistence type="predicted"/>
<name>A0A2H0W684_9BACT</name>
<dbReference type="InterPro" id="IPR029052">
    <property type="entry name" value="Metallo-depent_PP-like"/>
</dbReference>
<dbReference type="SUPFAM" id="SSF56300">
    <property type="entry name" value="Metallo-dependent phosphatases"/>
    <property type="match status" value="1"/>
</dbReference>
<organism evidence="1 2">
    <name type="scientific">Candidatus Buchananbacteria bacterium CG10_big_fil_rev_8_21_14_0_10_33_19</name>
    <dbReference type="NCBI Taxonomy" id="1974525"/>
    <lineage>
        <taxon>Bacteria</taxon>
        <taxon>Candidatus Buchananiibacteriota</taxon>
    </lineage>
</organism>
<dbReference type="AlphaFoldDB" id="A0A2H0W684"/>
<dbReference type="EMBL" id="PEZY01000005">
    <property type="protein sequence ID" value="PIS06150.1"/>
    <property type="molecule type" value="Genomic_DNA"/>
</dbReference>
<evidence type="ECO:0008006" key="3">
    <source>
        <dbReference type="Google" id="ProtNLM"/>
    </source>
</evidence>
<dbReference type="Proteomes" id="UP000229056">
    <property type="component" value="Unassembled WGS sequence"/>
</dbReference>
<protein>
    <recommendedName>
        <fullName evidence="3">Calcineurin-like phosphoesterase domain-containing protein</fullName>
    </recommendedName>
</protein>
<comment type="caution">
    <text evidence="1">The sequence shown here is derived from an EMBL/GenBank/DDBJ whole genome shotgun (WGS) entry which is preliminary data.</text>
</comment>
<accession>A0A2H0W684</accession>
<gene>
    <name evidence="1" type="ORF">COT80_01095</name>
</gene>
<evidence type="ECO:0000313" key="1">
    <source>
        <dbReference type="EMBL" id="PIS06150.1"/>
    </source>
</evidence>
<sequence>MSKKCPKHPKYRGIRPPKSNCKTCWKFYQEIKAITDDKIALDRLAIQSSEKLRELSKKYKNILTENDDLKQIIQAMQTIKASTKRFTISQKKGGASEATAIIVASDWHFEENVRPETINNLNAFNIEIGKIRANNFWRNSLTLINLCKKDITINNILLVLLGDFITNMIHEELAETNLLAPIDACIEVQNILISGIEFLLRNTDCRLTIPCHSGNHGRTTARPRHSNEGGHSLEHFIYHNMAIHFANNPRVSFLIAQGYHTYINIYNMTIRIHHGHDIRYQGGVGGLYIPLNKAIAQWNKGCRADLDILGHFHQFRDGGNFIVNGSLIGYNAYALSIKAEFEKPRQAFFLIDKKRGKTIVAPILLDSN</sequence>